<evidence type="ECO:0000313" key="6">
    <source>
        <dbReference type="EMBL" id="RUT65000.1"/>
    </source>
</evidence>
<comment type="caution">
    <text evidence="6">The sequence shown here is derived from an EMBL/GenBank/DDBJ whole genome shotgun (WGS) entry which is preliminary data.</text>
</comment>
<dbReference type="AlphaFoldDB" id="A0A433ZS88"/>
<dbReference type="InterPro" id="IPR001647">
    <property type="entry name" value="HTH_TetR"/>
</dbReference>
<evidence type="ECO:0000256" key="2">
    <source>
        <dbReference type="ARBA" id="ARBA00023125"/>
    </source>
</evidence>
<dbReference type="PROSITE" id="PS50977">
    <property type="entry name" value="HTH_TETR_2"/>
    <property type="match status" value="1"/>
</dbReference>
<protein>
    <submittedName>
        <fullName evidence="6">TetR family transcriptional regulator</fullName>
    </submittedName>
</protein>
<keyword evidence="3" id="KW-0804">Transcription</keyword>
<dbReference type="InterPro" id="IPR036271">
    <property type="entry name" value="Tet_transcr_reg_TetR-rel_C_sf"/>
</dbReference>
<dbReference type="InterPro" id="IPR011075">
    <property type="entry name" value="TetR_C"/>
</dbReference>
<dbReference type="Pfam" id="PF16925">
    <property type="entry name" value="TetR_C_13"/>
    <property type="match status" value="1"/>
</dbReference>
<dbReference type="OrthoDB" id="4541465at2"/>
<dbReference type="GO" id="GO:0003677">
    <property type="term" value="F:DNA binding"/>
    <property type="evidence" value="ECO:0007669"/>
    <property type="project" value="UniProtKB-UniRule"/>
</dbReference>
<keyword evidence="2 4" id="KW-0238">DNA-binding</keyword>
<proteinExistence type="predicted"/>
<dbReference type="PANTHER" id="PTHR47506">
    <property type="entry name" value="TRANSCRIPTIONAL REGULATORY PROTEIN"/>
    <property type="match status" value="1"/>
</dbReference>
<evidence type="ECO:0000256" key="1">
    <source>
        <dbReference type="ARBA" id="ARBA00023015"/>
    </source>
</evidence>
<dbReference type="EMBL" id="NRQY01000001">
    <property type="protein sequence ID" value="RUT65000.1"/>
    <property type="molecule type" value="Genomic_DNA"/>
</dbReference>
<name>A0A433ZS88_MORMO</name>
<gene>
    <name evidence="6" type="ORF">CKG00_00240</name>
</gene>
<evidence type="ECO:0000313" key="7">
    <source>
        <dbReference type="Proteomes" id="UP000286908"/>
    </source>
</evidence>
<dbReference type="Pfam" id="PF00440">
    <property type="entry name" value="TetR_N"/>
    <property type="match status" value="1"/>
</dbReference>
<organism evidence="6 7">
    <name type="scientific">Morganella morganii</name>
    <name type="common">Proteus morganii</name>
    <dbReference type="NCBI Taxonomy" id="582"/>
    <lineage>
        <taxon>Bacteria</taxon>
        <taxon>Pseudomonadati</taxon>
        <taxon>Pseudomonadota</taxon>
        <taxon>Gammaproteobacteria</taxon>
        <taxon>Enterobacterales</taxon>
        <taxon>Morganellaceae</taxon>
        <taxon>Morganella</taxon>
    </lineage>
</organism>
<reference evidence="6 7" key="1">
    <citation type="submission" date="2017-08" db="EMBL/GenBank/DDBJ databases">
        <title>Draft genome sequence of pheromone producing symbiont Morganella morganii, of the female New Zealand grass grub Costelytra giveni.</title>
        <authorList>
            <person name="Laugraud A."/>
            <person name="Young S.D."/>
            <person name="Hurst M.H."/>
        </authorList>
    </citation>
    <scope>NUCLEOTIDE SEQUENCE [LARGE SCALE GENOMIC DNA]</scope>
    <source>
        <strain evidence="6 7">MMsCG</strain>
    </source>
</reference>
<dbReference type="SUPFAM" id="SSF48498">
    <property type="entry name" value="Tetracyclin repressor-like, C-terminal domain"/>
    <property type="match status" value="1"/>
</dbReference>
<accession>A0A433ZS88</accession>
<dbReference type="Gene3D" id="1.10.357.10">
    <property type="entry name" value="Tetracycline Repressor, domain 2"/>
    <property type="match status" value="1"/>
</dbReference>
<evidence type="ECO:0000256" key="3">
    <source>
        <dbReference type="ARBA" id="ARBA00023163"/>
    </source>
</evidence>
<dbReference type="PRINTS" id="PR00455">
    <property type="entry name" value="HTHTETR"/>
</dbReference>
<dbReference type="Proteomes" id="UP000286908">
    <property type="component" value="Unassembled WGS sequence"/>
</dbReference>
<evidence type="ECO:0000259" key="5">
    <source>
        <dbReference type="PROSITE" id="PS50977"/>
    </source>
</evidence>
<dbReference type="PANTHER" id="PTHR47506:SF6">
    <property type="entry name" value="HTH-TYPE TRANSCRIPTIONAL REPRESSOR NEMR"/>
    <property type="match status" value="1"/>
</dbReference>
<sequence>MTAIITKPKRGRPPKNHDAGTDVKEILIRSGTEVFTEKGYMTSDISGILKKAGVPKGSFYYYFGSKENFGLKVIRNYDSCFSYLLDKCLSDTTLPPPERLLAFCRITKSGMEKYHWQRGCLVGNLGQEVVSLPAGYCEILDEIITGWQKKVENCLLEAQAQKFISGNTDCRQMAAFFWSGWEGAVMRAKLTRNSEPLDLFITIFMKQILADKT</sequence>
<evidence type="ECO:0000256" key="4">
    <source>
        <dbReference type="PROSITE-ProRule" id="PRU00335"/>
    </source>
</evidence>
<dbReference type="InterPro" id="IPR009057">
    <property type="entry name" value="Homeodomain-like_sf"/>
</dbReference>
<feature type="DNA-binding region" description="H-T-H motif" evidence="4">
    <location>
        <begin position="44"/>
        <end position="63"/>
    </location>
</feature>
<keyword evidence="1" id="KW-0805">Transcription regulation</keyword>
<feature type="domain" description="HTH tetR-type" evidence="5">
    <location>
        <begin position="21"/>
        <end position="81"/>
    </location>
</feature>
<dbReference type="SUPFAM" id="SSF46689">
    <property type="entry name" value="Homeodomain-like"/>
    <property type="match status" value="1"/>
</dbReference>